<organism evidence="4 5">
    <name type="scientific">Symbiodinium natans</name>
    <dbReference type="NCBI Taxonomy" id="878477"/>
    <lineage>
        <taxon>Eukaryota</taxon>
        <taxon>Sar</taxon>
        <taxon>Alveolata</taxon>
        <taxon>Dinophyceae</taxon>
        <taxon>Suessiales</taxon>
        <taxon>Symbiodiniaceae</taxon>
        <taxon>Symbiodinium</taxon>
    </lineage>
</organism>
<feature type="transmembrane region" description="Helical" evidence="3">
    <location>
        <begin position="563"/>
        <end position="584"/>
    </location>
</feature>
<accession>A0A812LRB4</accession>
<evidence type="ECO:0000256" key="3">
    <source>
        <dbReference type="SAM" id="Phobius"/>
    </source>
</evidence>
<feature type="transmembrane region" description="Helical" evidence="3">
    <location>
        <begin position="875"/>
        <end position="893"/>
    </location>
</feature>
<keyword evidence="3" id="KW-0472">Membrane</keyword>
<reference evidence="4" key="1">
    <citation type="submission" date="2021-02" db="EMBL/GenBank/DDBJ databases">
        <authorList>
            <person name="Dougan E. K."/>
            <person name="Rhodes N."/>
            <person name="Thang M."/>
            <person name="Chan C."/>
        </authorList>
    </citation>
    <scope>NUCLEOTIDE SEQUENCE</scope>
</reference>
<feature type="coiled-coil region" evidence="1">
    <location>
        <begin position="36"/>
        <end position="233"/>
    </location>
</feature>
<feature type="compositionally biased region" description="Acidic residues" evidence="2">
    <location>
        <begin position="919"/>
        <end position="934"/>
    </location>
</feature>
<keyword evidence="3" id="KW-0812">Transmembrane</keyword>
<evidence type="ECO:0000256" key="1">
    <source>
        <dbReference type="SAM" id="Coils"/>
    </source>
</evidence>
<dbReference type="Proteomes" id="UP000604046">
    <property type="component" value="Unassembled WGS sequence"/>
</dbReference>
<sequence length="934" mass="103083">MELRLSRNALQVLWPPRLRISKLLCSSDQQVDPKELEQLRADLAAAKALQDDAAADEEAAKLRAELASARDAEALATEECAKLQQELTSAREAEVDPKELAQLRTDLAAAKALEDFAATADEEAAKLQAELTSARDAEALARDECAKLQRELAEVDPKELEQLRADLAAAKAAADEEAAKLRAELTSARDAEALATEECAKLQRELTSARDAEAQAASELEKLQKEAVSEEEASKLRAELTSARDAEALAADECAKLQRELASSRDAEALAASEVEKLQKEVTSARDAEASAADEVARLEAEGTAPESDVQMSLVAAKETEAQLREQLAEAKAAEAPKKALAGLCQRCNPSRHPSIMHFETARELHRSVPPQKWCITRAELEEFVQVVHSAWRSGEIPMSQPNALHWDPAHGPNLYDVNTCVVKPMTLAMGGASYALMKHPQGLDCEVFVSHSWHGGIFHLRRGIRLAWPQLYRRRNLYCCLLSNPQNLDLDEFIGGRLSESAFALALQSASHLLVVPNPSIGVYSRLWCVFEAYLGAQWNKIYLLPVVPTPQETCRSWSRAVGVPMLGAFVVGVPVSLILRIYERHTGVLSLGALLMVLPCRHHPWSLGVMSCLTSIGCVFFLLDLLWSYDAIVLQGDHWIAVLCHYGWFVSVTPINALVSVLLVIVKGEKANFEEQKGMMQFHSLADSHCSSAADEQRIRQAIAGSEDEVEIVINILLAAGAYTDNLRGAWDNGLDIERAGMTDVRTGVVFSMLAWSACALDLLSDTFIGYLSLHRYFALLSLLYWVTVLAIPLLVWRLEKRGPDVAVFALKTWGLGGMLALQIPMLLCYLQGLDEAEDIQLLSLFNMTLLPYLDSETWLADELSTRISCTVLVSRFLCMVLVWAILWIGIERWNHLRIWLARRGRSDECRVSELNGDSDDSDESDESSSAD</sequence>
<keyword evidence="5" id="KW-1185">Reference proteome</keyword>
<feature type="transmembrane region" description="Helical" evidence="3">
    <location>
        <begin position="751"/>
        <end position="773"/>
    </location>
</feature>
<gene>
    <name evidence="4" type="ORF">SNAT2548_LOCUS12423</name>
</gene>
<dbReference type="OrthoDB" id="434916at2759"/>
<name>A0A812LRB4_9DINO</name>
<keyword evidence="3" id="KW-1133">Transmembrane helix</keyword>
<feature type="transmembrane region" description="Helical" evidence="3">
    <location>
        <begin position="811"/>
        <end position="835"/>
    </location>
</feature>
<evidence type="ECO:0000313" key="4">
    <source>
        <dbReference type="EMBL" id="CAE7251203.1"/>
    </source>
</evidence>
<feature type="transmembrane region" description="Helical" evidence="3">
    <location>
        <begin position="605"/>
        <end position="629"/>
    </location>
</feature>
<evidence type="ECO:0000256" key="2">
    <source>
        <dbReference type="SAM" id="MobiDB-lite"/>
    </source>
</evidence>
<evidence type="ECO:0000313" key="5">
    <source>
        <dbReference type="Proteomes" id="UP000604046"/>
    </source>
</evidence>
<protein>
    <submittedName>
        <fullName evidence="4">Uncharacterized protein</fullName>
    </submittedName>
</protein>
<proteinExistence type="predicted"/>
<feature type="region of interest" description="Disordered" evidence="2">
    <location>
        <begin position="913"/>
        <end position="934"/>
    </location>
</feature>
<feature type="coiled-coil region" evidence="1">
    <location>
        <begin position="275"/>
        <end position="334"/>
    </location>
</feature>
<dbReference type="AlphaFoldDB" id="A0A812LRB4"/>
<comment type="caution">
    <text evidence="4">The sequence shown here is derived from an EMBL/GenBank/DDBJ whole genome shotgun (WGS) entry which is preliminary data.</text>
</comment>
<feature type="transmembrane region" description="Helical" evidence="3">
    <location>
        <begin position="641"/>
        <end position="668"/>
    </location>
</feature>
<keyword evidence="1" id="KW-0175">Coiled coil</keyword>
<dbReference type="EMBL" id="CAJNDS010001191">
    <property type="protein sequence ID" value="CAE7251203.1"/>
    <property type="molecule type" value="Genomic_DNA"/>
</dbReference>
<feature type="transmembrane region" description="Helical" evidence="3">
    <location>
        <begin position="779"/>
        <end position="799"/>
    </location>
</feature>